<name>A0A1J4K9S1_9EUKA</name>
<sequence length="993" mass="112114">MILCLPLFLSFARSYIGASYCVCRKKYIDCESVCDGLKVLSFSQTSIETVLQKKSKDILFLVAGTMKNDTDYQPEFNLTSFAHVNFQIKSLDPNRRETIQLKPGHVDTNLTHYFQNIDINLDKKGVYDFYNLTLRQSSITSSTSGLVELEQDYLDIDFQSLHDIAPSIDFSPPTSGAFLICNEDINKVEFWSDHHLIFASSKSEAHFDFSQIERHGESIIQLSSRRINFTFNSPPTSEDYFPNITFKMMKTCHVFINEDQFNDDLMYIEKITFDHGRRGLYIDSRNGTIPPTFNHIGTGPYLKNDEKVLFLNKYCLCENEKCIFYCQHQKIVPFGQIDRTIIGNPHKTLEYLIVNSEATKKPIFDLEHFGGRNLTVTGRNNLQHIEVIGDGTDDVGFHTYSSLTIHSKTNFLFPDVILKAVDFSYEGKEKAALNSTKLSLDFTTLKNANSQDVKIIPTSEGVELHTTNIIKTELSMKILSPTEIEINDVVVSILNHTNLYLYCSGAVNLAISESFPKKVSAVPKIRIYAEGDKSTINFVGTWPTELNQLTAKIVVIHDNNPCFVTGDYDGKKYKFQPPLIAHEGTGAFFENGVLSNFKSKYCLCEGSNCEEKCQPIGPVIPFDETSISKTAIGNPTRLIEYVVFNSAAEKRPFFGLHDYTQRSFLVTSGEHRQYISIEGAKEDFETTSSVSHIFRDVNIMFANPGFYSFNNAEYDNCEFSKSSNDNKENYLVHQDGMTSDLDSLFSLDKLGLLSPCSLYLTVNGDHELTKIRIDDSEKVTLFKGEDKSVTVDLSGLLDSIPTFISHLGQSDDNPLVVQWNAHDTINNHDMIPQMRIDVSGTDGDDAYVQFIGRKWTDDFHNISERVTVVHGQVDIHILTKLKQDGSYSGQPPHVALVGDADYYINDVKQVSVFAPGNHQFSDDDEDEKSSIVKYVLIGLGVAAAVVAFIIFMRRPRGDTEMPKMRMAPEHDNEEDDQLANFLNTDDDEENPNN</sequence>
<reference evidence="4" key="1">
    <citation type="submission" date="2016-10" db="EMBL/GenBank/DDBJ databases">
        <authorList>
            <person name="Benchimol M."/>
            <person name="Almeida L.G."/>
            <person name="Vasconcelos A.T."/>
            <person name="Perreira-Neves A."/>
            <person name="Rosa I.A."/>
            <person name="Tasca T."/>
            <person name="Bogo M.R."/>
            <person name="de Souza W."/>
        </authorList>
    </citation>
    <scope>NUCLEOTIDE SEQUENCE [LARGE SCALE GENOMIC DNA]</scope>
    <source>
        <strain evidence="4">K</strain>
    </source>
</reference>
<accession>A0A1J4K9S1</accession>
<evidence type="ECO:0000256" key="2">
    <source>
        <dbReference type="SAM" id="Phobius"/>
    </source>
</evidence>
<organism evidence="4 5">
    <name type="scientific">Tritrichomonas foetus</name>
    <dbReference type="NCBI Taxonomy" id="1144522"/>
    <lineage>
        <taxon>Eukaryota</taxon>
        <taxon>Metamonada</taxon>
        <taxon>Parabasalia</taxon>
        <taxon>Tritrichomonadida</taxon>
        <taxon>Tritrichomonadidae</taxon>
        <taxon>Tritrichomonas</taxon>
    </lineage>
</organism>
<evidence type="ECO:0000256" key="3">
    <source>
        <dbReference type="SAM" id="SignalP"/>
    </source>
</evidence>
<dbReference type="EMBL" id="MLAK01000673">
    <property type="protein sequence ID" value="OHT08217.1"/>
    <property type="molecule type" value="Genomic_DNA"/>
</dbReference>
<evidence type="ECO:0000256" key="1">
    <source>
        <dbReference type="SAM" id="MobiDB-lite"/>
    </source>
</evidence>
<feature type="chain" id="PRO_5013176156" evidence="3">
    <location>
        <begin position="19"/>
        <end position="993"/>
    </location>
</feature>
<feature type="compositionally biased region" description="Basic and acidic residues" evidence="1">
    <location>
        <begin position="959"/>
        <end position="970"/>
    </location>
</feature>
<protein>
    <submittedName>
        <fullName evidence="4">Uncharacterized protein</fullName>
    </submittedName>
</protein>
<dbReference type="RefSeq" id="XP_068361353.1">
    <property type="nucleotide sequence ID" value="XM_068503062.1"/>
</dbReference>
<comment type="caution">
    <text evidence="4">The sequence shown here is derived from an EMBL/GenBank/DDBJ whole genome shotgun (WGS) entry which is preliminary data.</text>
</comment>
<dbReference type="Proteomes" id="UP000179807">
    <property type="component" value="Unassembled WGS sequence"/>
</dbReference>
<dbReference type="GeneID" id="94837766"/>
<proteinExistence type="predicted"/>
<feature type="compositionally biased region" description="Acidic residues" evidence="1">
    <location>
        <begin position="984"/>
        <end position="993"/>
    </location>
</feature>
<feature type="signal peptide" evidence="3">
    <location>
        <begin position="1"/>
        <end position="18"/>
    </location>
</feature>
<dbReference type="VEuPathDB" id="TrichDB:TRFO_23288"/>
<evidence type="ECO:0000313" key="4">
    <source>
        <dbReference type="EMBL" id="OHT08217.1"/>
    </source>
</evidence>
<dbReference type="AlphaFoldDB" id="A0A1J4K9S1"/>
<evidence type="ECO:0000313" key="5">
    <source>
        <dbReference type="Proteomes" id="UP000179807"/>
    </source>
</evidence>
<keyword evidence="3" id="KW-0732">Signal</keyword>
<keyword evidence="2" id="KW-0812">Transmembrane</keyword>
<gene>
    <name evidence="4" type="ORF">TRFO_23288</name>
</gene>
<feature type="region of interest" description="Disordered" evidence="1">
    <location>
        <begin position="959"/>
        <end position="993"/>
    </location>
</feature>
<keyword evidence="5" id="KW-1185">Reference proteome</keyword>
<keyword evidence="2" id="KW-1133">Transmembrane helix</keyword>
<keyword evidence="2" id="KW-0472">Membrane</keyword>
<feature type="transmembrane region" description="Helical" evidence="2">
    <location>
        <begin position="931"/>
        <end position="951"/>
    </location>
</feature>